<feature type="region of interest" description="Disordered" evidence="7">
    <location>
        <begin position="273"/>
        <end position="318"/>
    </location>
</feature>
<keyword evidence="6" id="KW-0539">Nucleus</keyword>
<feature type="chain" id="PRO_5018281074" evidence="8">
    <location>
        <begin position="27"/>
        <end position="477"/>
    </location>
</feature>
<reference evidence="9" key="3">
    <citation type="submission" date="2025-09" db="UniProtKB">
        <authorList>
            <consortium name="Ensembl"/>
        </authorList>
    </citation>
    <scope>IDENTIFICATION</scope>
</reference>
<dbReference type="GeneTree" id="ENSGT00390000013680"/>
<evidence type="ECO:0000313" key="10">
    <source>
        <dbReference type="Proteomes" id="UP000265120"/>
    </source>
</evidence>
<evidence type="ECO:0000256" key="6">
    <source>
        <dbReference type="ARBA" id="ARBA00023242"/>
    </source>
</evidence>
<dbReference type="STRING" id="244447.ENSCSEP00000029019"/>
<keyword evidence="5" id="KW-0804">Transcription</keyword>
<reference evidence="9" key="2">
    <citation type="submission" date="2025-08" db="UniProtKB">
        <authorList>
            <consortium name="Ensembl"/>
        </authorList>
    </citation>
    <scope>IDENTIFICATION</scope>
</reference>
<keyword evidence="10" id="KW-1185">Reference proteome</keyword>
<name>A0A3P8WQI9_CYNSE</name>
<comment type="similarity">
    <text evidence="2">Belongs to the Mediator complex subunit 13 family.</text>
</comment>
<evidence type="ECO:0000256" key="2">
    <source>
        <dbReference type="ARBA" id="ARBA00009354"/>
    </source>
</evidence>
<evidence type="ECO:0000256" key="4">
    <source>
        <dbReference type="ARBA" id="ARBA00023015"/>
    </source>
</evidence>
<feature type="region of interest" description="Disordered" evidence="7">
    <location>
        <begin position="439"/>
        <end position="477"/>
    </location>
</feature>
<proteinExistence type="inferred from homology"/>
<dbReference type="Proteomes" id="UP000265120">
    <property type="component" value="Chromosome 14"/>
</dbReference>
<reference evidence="9 10" key="1">
    <citation type="journal article" date="2014" name="Nat. Genet.">
        <title>Whole-genome sequence of a flatfish provides insights into ZW sex chromosome evolution and adaptation to a benthic lifestyle.</title>
        <authorList>
            <person name="Chen S."/>
            <person name="Zhang G."/>
            <person name="Shao C."/>
            <person name="Huang Q."/>
            <person name="Liu G."/>
            <person name="Zhang P."/>
            <person name="Song W."/>
            <person name="An N."/>
            <person name="Chalopin D."/>
            <person name="Volff J.N."/>
            <person name="Hong Y."/>
            <person name="Li Q."/>
            <person name="Sha Z."/>
            <person name="Zhou H."/>
            <person name="Xie M."/>
            <person name="Yu Q."/>
            <person name="Liu Y."/>
            <person name="Xiang H."/>
            <person name="Wang N."/>
            <person name="Wu K."/>
            <person name="Yang C."/>
            <person name="Zhou Q."/>
            <person name="Liao X."/>
            <person name="Yang L."/>
            <person name="Hu Q."/>
            <person name="Zhang J."/>
            <person name="Meng L."/>
            <person name="Jin L."/>
            <person name="Tian Y."/>
            <person name="Lian J."/>
            <person name="Yang J."/>
            <person name="Miao G."/>
            <person name="Liu S."/>
            <person name="Liang Z."/>
            <person name="Yan F."/>
            <person name="Li Y."/>
            <person name="Sun B."/>
            <person name="Zhang H."/>
            <person name="Zhang J."/>
            <person name="Zhu Y."/>
            <person name="Du M."/>
            <person name="Zhao Y."/>
            <person name="Schartl M."/>
            <person name="Tang Q."/>
            <person name="Wang J."/>
        </authorList>
    </citation>
    <scope>NUCLEOTIDE SEQUENCE</scope>
</reference>
<feature type="compositionally biased region" description="Basic and acidic residues" evidence="7">
    <location>
        <begin position="444"/>
        <end position="468"/>
    </location>
</feature>
<keyword evidence="4" id="KW-0805">Transcription regulation</keyword>
<evidence type="ECO:0000256" key="5">
    <source>
        <dbReference type="ARBA" id="ARBA00023163"/>
    </source>
</evidence>
<keyword evidence="3" id="KW-0678">Repressor</keyword>
<dbReference type="GO" id="GO:0005634">
    <property type="term" value="C:nucleus"/>
    <property type="evidence" value="ECO:0007669"/>
    <property type="project" value="UniProtKB-SubCell"/>
</dbReference>
<protein>
    <submittedName>
        <fullName evidence="9">Uncharacterized protein</fullName>
    </submittedName>
</protein>
<organism evidence="9 10">
    <name type="scientific">Cynoglossus semilaevis</name>
    <name type="common">Tongue sole</name>
    <dbReference type="NCBI Taxonomy" id="244447"/>
    <lineage>
        <taxon>Eukaryota</taxon>
        <taxon>Metazoa</taxon>
        <taxon>Chordata</taxon>
        <taxon>Craniata</taxon>
        <taxon>Vertebrata</taxon>
        <taxon>Euteleostomi</taxon>
        <taxon>Actinopterygii</taxon>
        <taxon>Neopterygii</taxon>
        <taxon>Teleostei</taxon>
        <taxon>Neoteleostei</taxon>
        <taxon>Acanthomorphata</taxon>
        <taxon>Carangaria</taxon>
        <taxon>Pleuronectiformes</taxon>
        <taxon>Pleuronectoidei</taxon>
        <taxon>Cynoglossidae</taxon>
        <taxon>Cynoglossinae</taxon>
        <taxon>Cynoglossus</taxon>
    </lineage>
</organism>
<feature type="compositionally biased region" description="Basic and acidic residues" evidence="7">
    <location>
        <begin position="299"/>
        <end position="311"/>
    </location>
</feature>
<feature type="compositionally biased region" description="Pro residues" evidence="7">
    <location>
        <begin position="182"/>
        <end position="192"/>
    </location>
</feature>
<dbReference type="OMA" id="NDESCEH"/>
<dbReference type="Ensembl" id="ENSCSET00000029416.1">
    <property type="protein sequence ID" value="ENSCSEP00000029019.1"/>
    <property type="gene ID" value="ENSCSEG00000018588.1"/>
</dbReference>
<sequence>MFRRSFSVIWMHLLTLLLILVHSSLTGEELRPQLKSEHRCYRPRVFRSPAVILSPYGLSGTLTGQAYKMSDPAVRKLMEEWSYFYPMVLQQREGSGEKEKEEASQAYDHNSHVAVEVIVGGVRMTYPAAFVLIAQGDLPVEQPPPVPAAQGLSREMNHCSVPLTPPTSPEQPCSADSGFLVPPSPVPPPPSSTPSISPKHSGKKLTSQVVHQAWRECYLNQPQHVLNPPSDVAPKKEVPNGATTWDFNDLGARASCSCSRLRQQKLNLTSTCSANNQSSANTTQSTGPSLYPPSLPKHKTSEKTEKADKQSKRPAMIPFHHRLCVTQETPLEQDSSGGPQLAGLVALEPPIEPLSALPSCKYPKPLSRKAAESLLHSPMSPLPPTLSPHPRVQDPEVLDGPMEMAVCPDGASGLGLITSETAMYTALLRQRETGAGWWRGFRTPRTDKTDFRPPELPSDKLEEVKTEAVTEGAPLKR</sequence>
<dbReference type="InterPro" id="IPR051139">
    <property type="entry name" value="Mediator_complx_sub13"/>
</dbReference>
<feature type="compositionally biased region" description="Polar residues" evidence="7">
    <location>
        <begin position="273"/>
        <end position="288"/>
    </location>
</feature>
<keyword evidence="8" id="KW-0732">Signal</keyword>
<feature type="region of interest" description="Disordered" evidence="7">
    <location>
        <begin position="157"/>
        <end position="205"/>
    </location>
</feature>
<accession>A0A3P8WQI9</accession>
<dbReference type="PANTHER" id="PTHR48249">
    <property type="entry name" value="MEDIATOR OF RNA POLYMERASE II TRANSCRIPTION SUBUNIT 13"/>
    <property type="match status" value="1"/>
</dbReference>
<dbReference type="InParanoid" id="A0A3P8WQI9"/>
<comment type="subcellular location">
    <subcellularLocation>
        <location evidence="1">Nucleus</location>
    </subcellularLocation>
</comment>
<dbReference type="PANTHER" id="PTHR48249:SF1">
    <property type="entry name" value="MEDIATOR OF RNA POLYMERASE II TRANSCRIPTION SUBUNIT 13-LIKE"/>
    <property type="match status" value="1"/>
</dbReference>
<evidence type="ECO:0000256" key="7">
    <source>
        <dbReference type="SAM" id="MobiDB-lite"/>
    </source>
</evidence>
<feature type="signal peptide" evidence="8">
    <location>
        <begin position="1"/>
        <end position="26"/>
    </location>
</feature>
<evidence type="ECO:0000256" key="8">
    <source>
        <dbReference type="SAM" id="SignalP"/>
    </source>
</evidence>
<evidence type="ECO:0000313" key="9">
    <source>
        <dbReference type="Ensembl" id="ENSCSEP00000029019.1"/>
    </source>
</evidence>
<evidence type="ECO:0000256" key="3">
    <source>
        <dbReference type="ARBA" id="ARBA00022491"/>
    </source>
</evidence>
<dbReference type="AlphaFoldDB" id="A0A3P8WQI9"/>
<evidence type="ECO:0000256" key="1">
    <source>
        <dbReference type="ARBA" id="ARBA00004123"/>
    </source>
</evidence>